<dbReference type="SUPFAM" id="SSF56228">
    <property type="entry name" value="Aldehyde ferredoxin oxidoreductase, N-terminal domain"/>
    <property type="match status" value="1"/>
</dbReference>
<evidence type="ECO:0000313" key="9">
    <source>
        <dbReference type="Proteomes" id="UP000035036"/>
    </source>
</evidence>
<dbReference type="InterPro" id="IPR013984">
    <property type="entry name" value="Ald_Fedxn_OxRdtase_dom2"/>
</dbReference>
<comment type="similarity">
    <text evidence="2">Belongs to the AOR/FOR family.</text>
</comment>
<evidence type="ECO:0000313" key="8">
    <source>
        <dbReference type="EMBL" id="AJF05937.1"/>
    </source>
</evidence>
<dbReference type="RefSeq" id="WP_040199353.1">
    <property type="nucleotide sequence ID" value="NZ_CP010311.1"/>
</dbReference>
<evidence type="ECO:0000259" key="7">
    <source>
        <dbReference type="SMART" id="SM00790"/>
    </source>
</evidence>
<evidence type="ECO:0000256" key="5">
    <source>
        <dbReference type="ARBA" id="ARBA00023004"/>
    </source>
</evidence>
<keyword evidence="4" id="KW-0479">Metal-binding</keyword>
<dbReference type="AlphaFoldDB" id="A0A0B5FCN5"/>
<dbReference type="SUPFAM" id="SSF48310">
    <property type="entry name" value="Aldehyde ferredoxin oxidoreductase, C-terminal domains"/>
    <property type="match status" value="1"/>
</dbReference>
<sequence length="625" mass="71541">MNMFQRVLMVDASNGFYRMKRYGFDRYFGPVDLGIHLTRYYRSLNFGVGIFAGSILPGSNRLVVTGFSPCWQGNYISSMGGAGLVFNNLGINMVSLVGRAPVPSVLYLNRNHGEEIEVEVVPVDVARIWAAGRTGTYALMDEAYRMFGSRYEKDPRILATGPAAMHTDMGGIVSVPIKKGELSYVDTWAGRGGLGSAMAQSHGIVAVIYGGTLVEEDFRDKNVADEWFQNKYDLRLMQKDLEVTSKYRYEEKLRTGGTFGVNYANMEGRILAFNYRTMDWSHEQRQALHQNFVIDHYLKQFNEETVENKQQATCGEPCVAVCKKMNGRYKKDYEPYQTMGPLCGIFDQRAAEKLNHYCDAMGFDAISGGGVLAWLMDLLDEGVLSREDLGVNRLPRWQLDDFDVVADSMHNAELGCELIDAILERRGMIDFREGVRKWSRIHSRAKGTALHDRLVHVAFGRRGWMVPNQYWVSGVLAPMAIMGKYYMIYSDDFIPPRTLGRMCADRLKKELIVDNLGTCRFHRGWAEEMLPDVMGSLYDCKERYLRSIEILATRINSGNTPVFWDSQRNIDFIHSFLRRKKEVDKIADPRLDEWLEKFNQDPLEAAREFWYQTLMGIDESLREFF</sequence>
<dbReference type="GO" id="GO:0009055">
    <property type="term" value="F:electron transfer activity"/>
    <property type="evidence" value="ECO:0007669"/>
    <property type="project" value="InterPro"/>
</dbReference>
<protein>
    <submittedName>
        <fullName evidence="8">Aldehyde:ferredoxin oxidoreductase</fullName>
    </submittedName>
</protein>
<evidence type="ECO:0000256" key="3">
    <source>
        <dbReference type="ARBA" id="ARBA00022485"/>
    </source>
</evidence>
<evidence type="ECO:0000256" key="1">
    <source>
        <dbReference type="ARBA" id="ARBA00001966"/>
    </source>
</evidence>
<dbReference type="GO" id="GO:0051539">
    <property type="term" value="F:4 iron, 4 sulfur cluster binding"/>
    <property type="evidence" value="ECO:0007669"/>
    <property type="project" value="UniProtKB-KW"/>
</dbReference>
<evidence type="ECO:0000256" key="6">
    <source>
        <dbReference type="ARBA" id="ARBA00023014"/>
    </source>
</evidence>
<dbReference type="InterPro" id="IPR051919">
    <property type="entry name" value="W-dependent_AOR"/>
</dbReference>
<dbReference type="SMART" id="SM00790">
    <property type="entry name" value="AFOR_N"/>
    <property type="match status" value="1"/>
</dbReference>
<dbReference type="InterPro" id="IPR013983">
    <property type="entry name" value="Ald_Fedxn_OxRdtase_N"/>
</dbReference>
<dbReference type="Proteomes" id="UP000035036">
    <property type="component" value="Chromosome"/>
</dbReference>
<feature type="domain" description="Aldehyde ferredoxin oxidoreductase N-terminal" evidence="7">
    <location>
        <begin position="4"/>
        <end position="213"/>
    </location>
</feature>
<keyword evidence="5" id="KW-0408">Iron</keyword>
<dbReference type="STRING" id="483547.GSUB_04300"/>
<dbReference type="InterPro" id="IPR036021">
    <property type="entry name" value="Tungsten_al_ferr_oxy-like_C"/>
</dbReference>
<comment type="cofactor">
    <cofactor evidence="1">
        <name>[4Fe-4S] cluster</name>
        <dbReference type="ChEBI" id="CHEBI:49883"/>
    </cofactor>
</comment>
<organism evidence="8 9">
    <name type="scientific">Geoalkalibacter subterraneus</name>
    <dbReference type="NCBI Taxonomy" id="483547"/>
    <lineage>
        <taxon>Bacteria</taxon>
        <taxon>Pseudomonadati</taxon>
        <taxon>Thermodesulfobacteriota</taxon>
        <taxon>Desulfuromonadia</taxon>
        <taxon>Desulfuromonadales</taxon>
        <taxon>Geoalkalibacteraceae</taxon>
        <taxon>Geoalkalibacter</taxon>
    </lineage>
</organism>
<keyword evidence="3" id="KW-0004">4Fe-4S</keyword>
<dbReference type="KEGG" id="gsb:GSUB_04300"/>
<evidence type="ECO:0000256" key="2">
    <source>
        <dbReference type="ARBA" id="ARBA00011032"/>
    </source>
</evidence>
<dbReference type="Pfam" id="PF02730">
    <property type="entry name" value="AFOR_N"/>
    <property type="match status" value="1"/>
</dbReference>
<keyword evidence="9" id="KW-1185">Reference proteome</keyword>
<dbReference type="EMBL" id="CP010311">
    <property type="protein sequence ID" value="AJF05937.1"/>
    <property type="molecule type" value="Genomic_DNA"/>
</dbReference>
<dbReference type="InterPro" id="IPR001203">
    <property type="entry name" value="OxRdtase_Ald_Fedxn_C"/>
</dbReference>
<dbReference type="Pfam" id="PF01314">
    <property type="entry name" value="AFOR_C"/>
    <property type="match status" value="1"/>
</dbReference>
<dbReference type="HOGENOM" id="CLU_440510_0_0_7"/>
<dbReference type="PANTHER" id="PTHR30038:SF7">
    <property type="entry name" value="TUNGSTEN-CONTAINING GLYCERALDEHYDE-3-PHOSPHATE:FERREDOXIN OXIDOREDUCTASE"/>
    <property type="match status" value="1"/>
</dbReference>
<dbReference type="GO" id="GO:0016625">
    <property type="term" value="F:oxidoreductase activity, acting on the aldehyde or oxo group of donors, iron-sulfur protein as acceptor"/>
    <property type="evidence" value="ECO:0007669"/>
    <property type="project" value="InterPro"/>
</dbReference>
<gene>
    <name evidence="8" type="ORF">GSUB_04300</name>
</gene>
<dbReference type="PANTHER" id="PTHR30038">
    <property type="entry name" value="ALDEHYDE FERREDOXIN OXIDOREDUCTASE"/>
    <property type="match status" value="1"/>
</dbReference>
<dbReference type="Gene3D" id="3.60.9.10">
    <property type="entry name" value="Aldehyde ferredoxin oxidoreductase, N-terminal domain"/>
    <property type="match status" value="1"/>
</dbReference>
<dbReference type="GO" id="GO:0046872">
    <property type="term" value="F:metal ion binding"/>
    <property type="evidence" value="ECO:0007669"/>
    <property type="project" value="UniProtKB-KW"/>
</dbReference>
<proteinExistence type="inferred from homology"/>
<dbReference type="Gene3D" id="1.10.569.10">
    <property type="entry name" value="Aldehyde Ferredoxin Oxidoreductase Protein, subunit A, domain 2"/>
    <property type="match status" value="1"/>
</dbReference>
<name>A0A0B5FCN5_9BACT</name>
<reference evidence="8 9" key="1">
    <citation type="journal article" date="2015" name="Genome Announc.">
        <title>Genomes of Geoalkalibacter ferrihydriticus Z-0531T and Geoalkalibacter subterraneus Red1T, Two Haloalkaliphilic Metal-Reducing Deltaproteobacteria.</title>
        <authorList>
            <person name="Badalamenti J.P."/>
            <person name="Krajmalnik-Brown R."/>
            <person name="Torres C.I."/>
            <person name="Bond D.R."/>
        </authorList>
    </citation>
    <scope>NUCLEOTIDE SEQUENCE [LARGE SCALE GENOMIC DNA]</scope>
    <source>
        <strain evidence="8 9">Red1</strain>
    </source>
</reference>
<accession>A0A0B5FCN5</accession>
<evidence type="ECO:0000256" key="4">
    <source>
        <dbReference type="ARBA" id="ARBA00022723"/>
    </source>
</evidence>
<dbReference type="InterPro" id="IPR036503">
    <property type="entry name" value="Ald_Fedxn_OxRdtase_N_sf"/>
</dbReference>
<keyword evidence="6" id="KW-0411">Iron-sulfur</keyword>